<dbReference type="Pfam" id="PF00589">
    <property type="entry name" value="Phage_integrase"/>
    <property type="match status" value="1"/>
</dbReference>
<dbReference type="Proteomes" id="UP000315400">
    <property type="component" value="Unassembled WGS sequence"/>
</dbReference>
<dbReference type="InterPro" id="IPR002104">
    <property type="entry name" value="Integrase_catalytic"/>
</dbReference>
<dbReference type="EMBL" id="VIFK01000044">
    <property type="protein sequence ID" value="TQE99695.1"/>
    <property type="molecule type" value="Genomic_DNA"/>
</dbReference>
<keyword evidence="4" id="KW-0233">DNA recombination</keyword>
<feature type="domain" description="Tyr recombinase" evidence="5">
    <location>
        <begin position="74"/>
        <end position="289"/>
    </location>
</feature>
<dbReference type="InterPro" id="IPR050808">
    <property type="entry name" value="Phage_Integrase"/>
</dbReference>
<dbReference type="GO" id="GO:0003677">
    <property type="term" value="F:DNA binding"/>
    <property type="evidence" value="ECO:0007669"/>
    <property type="project" value="UniProtKB-KW"/>
</dbReference>
<dbReference type="SUPFAM" id="SSF56349">
    <property type="entry name" value="DNA breaking-rejoining enzymes"/>
    <property type="match status" value="1"/>
</dbReference>
<dbReference type="InterPro" id="IPR011010">
    <property type="entry name" value="DNA_brk_join_enz"/>
</dbReference>
<proteinExistence type="inferred from homology"/>
<dbReference type="InterPro" id="IPR010998">
    <property type="entry name" value="Integrase_recombinase_N"/>
</dbReference>
<accession>A0A540VSG8</accession>
<gene>
    <name evidence="6" type="ORF">FKY71_07255</name>
</gene>
<reference evidence="6 7" key="1">
    <citation type="submission" date="2019-06" db="EMBL/GenBank/DDBJ databases">
        <title>Metagenome assembled Genome of Spiribacter salinus SL48-SHIP from the microbial mat of Salt Lake 48 (Novosibirsk region, Russia).</title>
        <authorList>
            <person name="Shipova A."/>
            <person name="Rozanov A.S."/>
            <person name="Bryanskaya A.V."/>
            <person name="Peltek S.E."/>
        </authorList>
    </citation>
    <scope>NUCLEOTIDE SEQUENCE [LARGE SCALE GENOMIC DNA]</scope>
    <source>
        <strain evidence="6">SL48-SHIP-2</strain>
    </source>
</reference>
<evidence type="ECO:0000256" key="3">
    <source>
        <dbReference type="ARBA" id="ARBA00023125"/>
    </source>
</evidence>
<evidence type="ECO:0000256" key="4">
    <source>
        <dbReference type="ARBA" id="ARBA00023172"/>
    </source>
</evidence>
<dbReference type="GO" id="GO:0015074">
    <property type="term" value="P:DNA integration"/>
    <property type="evidence" value="ECO:0007669"/>
    <property type="project" value="UniProtKB-KW"/>
</dbReference>
<dbReference type="Gene3D" id="1.10.443.10">
    <property type="entry name" value="Intergrase catalytic core"/>
    <property type="match status" value="1"/>
</dbReference>
<dbReference type="InterPro" id="IPR013762">
    <property type="entry name" value="Integrase-like_cat_sf"/>
</dbReference>
<protein>
    <submittedName>
        <fullName evidence="6">Tyrosine-type recombinase/integrase</fullName>
    </submittedName>
</protein>
<evidence type="ECO:0000256" key="2">
    <source>
        <dbReference type="ARBA" id="ARBA00022908"/>
    </source>
</evidence>
<comment type="caution">
    <text evidence="6">The sequence shown here is derived from an EMBL/GenBank/DDBJ whole genome shotgun (WGS) entry which is preliminary data.</text>
</comment>
<dbReference type="AlphaFoldDB" id="A0A540VSG8"/>
<keyword evidence="2" id="KW-0229">DNA integration</keyword>
<evidence type="ECO:0000313" key="6">
    <source>
        <dbReference type="EMBL" id="TQE99695.1"/>
    </source>
</evidence>
<keyword evidence="3" id="KW-0238">DNA-binding</keyword>
<sequence>MKPKHIEDLLRWKKQSIIKARLAKQQDVQDTTGDVTVRRMRSALQSMYQWAVKHEYATTNPVTLTDLGKDQGRPRGRVLDWQEIIDFWYGLQHTHMQEITQLALKLILVTGQRSGEVLSMRERHIRNGIWTIPSSERKQTKRDTKGDHAIPLGPLAEQIIDEARQAATRQRALRREKAQKAKSRGVAMELPEESDLVFPSMKETKKGSDTLGQAVLNPEHLSALGNQDHPTWGHWRPHDLRRTCRTSLPLCKVSREVAERVIGHEPNAQAIEHVYNQYMYKAAKREALRRWEELLQRALSWKGDMRNFGDLIEEEAFSAESALERVTV</sequence>
<evidence type="ECO:0000313" key="7">
    <source>
        <dbReference type="Proteomes" id="UP000315400"/>
    </source>
</evidence>
<dbReference type="GO" id="GO:0006310">
    <property type="term" value="P:DNA recombination"/>
    <property type="evidence" value="ECO:0007669"/>
    <property type="project" value="UniProtKB-KW"/>
</dbReference>
<evidence type="ECO:0000256" key="1">
    <source>
        <dbReference type="ARBA" id="ARBA00008857"/>
    </source>
</evidence>
<dbReference type="PANTHER" id="PTHR30629">
    <property type="entry name" value="PROPHAGE INTEGRASE"/>
    <property type="match status" value="1"/>
</dbReference>
<name>A0A540VSG8_9GAMM</name>
<dbReference type="PROSITE" id="PS51898">
    <property type="entry name" value="TYR_RECOMBINASE"/>
    <property type="match status" value="1"/>
</dbReference>
<comment type="similarity">
    <text evidence="1">Belongs to the 'phage' integrase family.</text>
</comment>
<dbReference type="Gene3D" id="1.10.150.130">
    <property type="match status" value="1"/>
</dbReference>
<dbReference type="PANTHER" id="PTHR30629:SF2">
    <property type="entry name" value="PROPHAGE INTEGRASE INTS-RELATED"/>
    <property type="match status" value="1"/>
</dbReference>
<evidence type="ECO:0000259" key="5">
    <source>
        <dbReference type="PROSITE" id="PS51898"/>
    </source>
</evidence>
<organism evidence="6 7">
    <name type="scientific">Spiribacter salinus</name>
    <dbReference type="NCBI Taxonomy" id="1335746"/>
    <lineage>
        <taxon>Bacteria</taxon>
        <taxon>Pseudomonadati</taxon>
        <taxon>Pseudomonadota</taxon>
        <taxon>Gammaproteobacteria</taxon>
        <taxon>Chromatiales</taxon>
        <taxon>Ectothiorhodospiraceae</taxon>
        <taxon>Spiribacter</taxon>
    </lineage>
</organism>